<gene>
    <name evidence="1" type="ORF">EV667_4268</name>
</gene>
<keyword evidence="2" id="KW-1185">Reference proteome</keyword>
<dbReference type="Proteomes" id="UP000295030">
    <property type="component" value="Unassembled WGS sequence"/>
</dbReference>
<dbReference type="EMBL" id="SMFY01000005">
    <property type="protein sequence ID" value="TCK19804.1"/>
    <property type="molecule type" value="Genomic_DNA"/>
</dbReference>
<evidence type="ECO:0000313" key="2">
    <source>
        <dbReference type="Proteomes" id="UP000295030"/>
    </source>
</evidence>
<dbReference type="AlphaFoldDB" id="A0A4R1HCP7"/>
<dbReference type="RefSeq" id="WP_131837291.1">
    <property type="nucleotide sequence ID" value="NZ_SMFY01000005.1"/>
</dbReference>
<sequence>MSEASLRKEIREVRTVLSYALEQFTHVGIMTESLLTVVAAVLDDARPANPQVADEWFERLRDAAVANVEMRAAAMRLDAISKGQASPEELAADEDHKRAMIEMLGAYFKSIARPVKEMP</sequence>
<reference evidence="1 2" key="1">
    <citation type="submission" date="2019-03" db="EMBL/GenBank/DDBJ databases">
        <title>Genomic Encyclopedia of Type Strains, Phase IV (KMG-IV): sequencing the most valuable type-strain genomes for metagenomic binning, comparative biology and taxonomic classification.</title>
        <authorList>
            <person name="Goeker M."/>
        </authorList>
    </citation>
    <scope>NUCLEOTIDE SEQUENCE [LARGE SCALE GENOMIC DNA]</scope>
    <source>
        <strain evidence="1 2">DSM 101</strain>
    </source>
</reference>
<evidence type="ECO:0000313" key="1">
    <source>
        <dbReference type="EMBL" id="TCK19804.1"/>
    </source>
</evidence>
<comment type="caution">
    <text evidence="1">The sequence shown here is derived from an EMBL/GenBank/DDBJ whole genome shotgun (WGS) entry which is preliminary data.</text>
</comment>
<accession>A0A4R1HCP7</accession>
<proteinExistence type="predicted"/>
<name>A0A4R1HCP7_ANCAQ</name>
<protein>
    <submittedName>
        <fullName evidence="1">Uncharacterized protein</fullName>
    </submittedName>
</protein>
<organism evidence="1 2">
    <name type="scientific">Ancylobacter aquaticus</name>
    <dbReference type="NCBI Taxonomy" id="100"/>
    <lineage>
        <taxon>Bacteria</taxon>
        <taxon>Pseudomonadati</taxon>
        <taxon>Pseudomonadota</taxon>
        <taxon>Alphaproteobacteria</taxon>
        <taxon>Hyphomicrobiales</taxon>
        <taxon>Xanthobacteraceae</taxon>
        <taxon>Ancylobacter</taxon>
    </lineage>
</organism>